<evidence type="ECO:0000313" key="2">
    <source>
        <dbReference type="Proteomes" id="UP001164746"/>
    </source>
</evidence>
<name>A0ABY7DUK8_MYAAR</name>
<sequence length="114" mass="12226">MYLDLVIPAAPVNALQCHVCANTDACKDLDTADSGVTAIPGCLMCVKTVLNEAVTRGCITSSTQPVGCQTILEIETCYCDNDDLCNGANRLYKTTGNILVIVTMIIRLMCYLTT</sequence>
<evidence type="ECO:0000313" key="1">
    <source>
        <dbReference type="EMBL" id="WAR01417.1"/>
    </source>
</evidence>
<protein>
    <submittedName>
        <fullName evidence="1">Uncharacterized protein</fullName>
    </submittedName>
</protein>
<accession>A0ABY7DUK8</accession>
<reference evidence="1" key="1">
    <citation type="submission" date="2022-11" db="EMBL/GenBank/DDBJ databases">
        <title>Centuries of genome instability and evolution in soft-shell clam transmissible cancer (bioRxiv).</title>
        <authorList>
            <person name="Hart S.F.M."/>
            <person name="Yonemitsu M.A."/>
            <person name="Giersch R.M."/>
            <person name="Beal B.F."/>
            <person name="Arriagada G."/>
            <person name="Davis B.W."/>
            <person name="Ostrander E.A."/>
            <person name="Goff S.P."/>
            <person name="Metzger M.J."/>
        </authorList>
    </citation>
    <scope>NUCLEOTIDE SEQUENCE</scope>
    <source>
        <strain evidence="1">MELC-2E11</strain>
        <tissue evidence="1">Siphon/mantle</tissue>
    </source>
</reference>
<dbReference type="EMBL" id="CP111015">
    <property type="protein sequence ID" value="WAR01417.1"/>
    <property type="molecule type" value="Genomic_DNA"/>
</dbReference>
<dbReference type="Proteomes" id="UP001164746">
    <property type="component" value="Chromosome 4"/>
</dbReference>
<gene>
    <name evidence="1" type="ORF">MAR_007975</name>
</gene>
<proteinExistence type="predicted"/>
<keyword evidence="2" id="KW-1185">Reference proteome</keyword>
<organism evidence="1 2">
    <name type="scientific">Mya arenaria</name>
    <name type="common">Soft-shell clam</name>
    <dbReference type="NCBI Taxonomy" id="6604"/>
    <lineage>
        <taxon>Eukaryota</taxon>
        <taxon>Metazoa</taxon>
        <taxon>Spiralia</taxon>
        <taxon>Lophotrochozoa</taxon>
        <taxon>Mollusca</taxon>
        <taxon>Bivalvia</taxon>
        <taxon>Autobranchia</taxon>
        <taxon>Heteroconchia</taxon>
        <taxon>Euheterodonta</taxon>
        <taxon>Imparidentia</taxon>
        <taxon>Neoheterodontei</taxon>
        <taxon>Myida</taxon>
        <taxon>Myoidea</taxon>
        <taxon>Myidae</taxon>
        <taxon>Mya</taxon>
    </lineage>
</organism>